<evidence type="ECO:0000256" key="1">
    <source>
        <dbReference type="SAM" id="SignalP"/>
    </source>
</evidence>
<keyword evidence="1" id="KW-0732">Signal</keyword>
<comment type="caution">
    <text evidence="3">The sequence shown here is derived from an EMBL/GenBank/DDBJ whole genome shotgun (WGS) entry which is preliminary data.</text>
</comment>
<dbReference type="Proteomes" id="UP000008363">
    <property type="component" value="Unassembled WGS sequence"/>
</dbReference>
<evidence type="ECO:0000313" key="3">
    <source>
        <dbReference type="EMBL" id="GAB92794.1"/>
    </source>
</evidence>
<dbReference type="PANTHER" id="PTHR30290">
    <property type="entry name" value="PERIPLASMIC BINDING COMPONENT OF ABC TRANSPORTER"/>
    <property type="match status" value="1"/>
</dbReference>
<dbReference type="InterPro" id="IPR039424">
    <property type="entry name" value="SBP_5"/>
</dbReference>
<feature type="chain" id="PRO_5039154648" description="Solute-binding protein family 5 domain-containing protein" evidence="1">
    <location>
        <begin position="20"/>
        <end position="561"/>
    </location>
</feature>
<dbReference type="STRING" id="1108045.GORHZ_192_00020"/>
<dbReference type="PROSITE" id="PS51257">
    <property type="entry name" value="PROKAR_LIPOPROTEIN"/>
    <property type="match status" value="1"/>
</dbReference>
<proteinExistence type="predicted"/>
<dbReference type="PANTHER" id="PTHR30290:SF65">
    <property type="entry name" value="MONOACYL PHOSPHATIDYLINOSITOL TETRAMANNOSIDE-BINDING PROTEIN LPQW-RELATED"/>
    <property type="match status" value="1"/>
</dbReference>
<sequence>MIGLARKVSALLVACVAGAGLLSACGDGGPPTIEYVVDARTDGYNANTVVGNADGVLMATTRVLPGFSYLGAQGQVTPDRDIGTVTQVPGDVLTLRYEFNPAARFSDGQALGCDDLVLAWAAMSGRVPGFRPATTAGYRDIERIDCAAGDRSATAVFAKGRDHRDWLSLFGAGTLLPAHVVAREAGLSDVVEPIRSGNQEAIAKIAQVWNTGFAFPDGPLDPARFPSSGPYRIEEYSPSEGLVLVANDAWWGDAPATERIVVWGRGTDVERRLADGAFDVADVAGGLIADDIVASGTSAQPQPLPRPERALAVQELVLASTGAFAEVRARRAFASCVPRAALAQRFGQGAPLWNLRVLAPADNLAGQINPTFGVAYARPDLPRARALSTESADSRTGPLRVRIGYLAPSDRDRQLVAAIAESCRQVGVEVVDAGSAELSPTALGGDVDAVLVANGAGFAAAGAADPSRDAYQLRGGDPLNLAGFRDPVMSRAVDDLATATLAADRLRLVRTIENTAWAQMRSIPLFAAPRIHRWGDRVDNVVAGLARNGTGWNMDRWTIRG</sequence>
<accession>K6X205</accession>
<dbReference type="Gene3D" id="3.40.190.10">
    <property type="entry name" value="Periplasmic binding protein-like II"/>
    <property type="match status" value="1"/>
</dbReference>
<feature type="domain" description="Solute-binding protein family 5" evidence="2">
    <location>
        <begin position="91"/>
        <end position="458"/>
    </location>
</feature>
<gene>
    <name evidence="3" type="ORF">GORHZ_192_00020</name>
</gene>
<evidence type="ECO:0000259" key="2">
    <source>
        <dbReference type="Pfam" id="PF00496"/>
    </source>
</evidence>
<dbReference type="InterPro" id="IPR000914">
    <property type="entry name" value="SBP_5_dom"/>
</dbReference>
<organism evidence="3 4">
    <name type="scientific">Gordonia rhizosphera NBRC 16068</name>
    <dbReference type="NCBI Taxonomy" id="1108045"/>
    <lineage>
        <taxon>Bacteria</taxon>
        <taxon>Bacillati</taxon>
        <taxon>Actinomycetota</taxon>
        <taxon>Actinomycetes</taxon>
        <taxon>Mycobacteriales</taxon>
        <taxon>Gordoniaceae</taxon>
        <taxon>Gordonia</taxon>
    </lineage>
</organism>
<dbReference type="eggNOG" id="COG0747">
    <property type="taxonomic scope" value="Bacteria"/>
</dbReference>
<keyword evidence="4" id="KW-1185">Reference proteome</keyword>
<reference evidence="3 4" key="1">
    <citation type="submission" date="2012-08" db="EMBL/GenBank/DDBJ databases">
        <title>Whole genome shotgun sequence of Gordonia rhizosphera NBRC 16068.</title>
        <authorList>
            <person name="Takarada H."/>
            <person name="Isaki S."/>
            <person name="Hosoyama A."/>
            <person name="Tsuchikane K."/>
            <person name="Katsumata H."/>
            <person name="Baba S."/>
            <person name="Ohji S."/>
            <person name="Yamazaki S."/>
            <person name="Fujita N."/>
        </authorList>
    </citation>
    <scope>NUCLEOTIDE SEQUENCE [LARGE SCALE GENOMIC DNA]</scope>
    <source>
        <strain evidence="3 4">NBRC 16068</strain>
    </source>
</reference>
<dbReference type="Gene3D" id="3.90.76.10">
    <property type="entry name" value="Dipeptide-binding Protein, Domain 1"/>
    <property type="match status" value="1"/>
</dbReference>
<dbReference type="GO" id="GO:1904680">
    <property type="term" value="F:peptide transmembrane transporter activity"/>
    <property type="evidence" value="ECO:0007669"/>
    <property type="project" value="TreeGrafter"/>
</dbReference>
<dbReference type="EMBL" id="BAHC01000192">
    <property type="protein sequence ID" value="GAB92794.1"/>
    <property type="molecule type" value="Genomic_DNA"/>
</dbReference>
<feature type="signal peptide" evidence="1">
    <location>
        <begin position="1"/>
        <end position="19"/>
    </location>
</feature>
<protein>
    <recommendedName>
        <fullName evidence="2">Solute-binding protein family 5 domain-containing protein</fullName>
    </recommendedName>
</protein>
<evidence type="ECO:0000313" key="4">
    <source>
        <dbReference type="Proteomes" id="UP000008363"/>
    </source>
</evidence>
<dbReference type="SUPFAM" id="SSF53850">
    <property type="entry name" value="Periplasmic binding protein-like II"/>
    <property type="match status" value="1"/>
</dbReference>
<name>K6X205_9ACTN</name>
<dbReference type="GO" id="GO:0015833">
    <property type="term" value="P:peptide transport"/>
    <property type="evidence" value="ECO:0007669"/>
    <property type="project" value="TreeGrafter"/>
</dbReference>
<dbReference type="Gene3D" id="3.10.105.10">
    <property type="entry name" value="Dipeptide-binding Protein, Domain 3"/>
    <property type="match status" value="1"/>
</dbReference>
<dbReference type="AlphaFoldDB" id="K6X205"/>
<dbReference type="RefSeq" id="WP_006337504.1">
    <property type="nucleotide sequence ID" value="NZ_BAHC01000192.1"/>
</dbReference>
<dbReference type="Pfam" id="PF00496">
    <property type="entry name" value="SBP_bac_5"/>
    <property type="match status" value="1"/>
</dbReference>